<feature type="transmembrane region" description="Helical" evidence="10">
    <location>
        <begin position="189"/>
        <end position="217"/>
    </location>
</feature>
<reference evidence="12 14" key="2">
    <citation type="journal article" date="2013" name="Nature">
        <title>Insights into bilaterian evolution from three spiralian genomes.</title>
        <authorList>
            <person name="Simakov O."/>
            <person name="Marletaz F."/>
            <person name="Cho S.J."/>
            <person name="Edsinger-Gonzales E."/>
            <person name="Havlak P."/>
            <person name="Hellsten U."/>
            <person name="Kuo D.H."/>
            <person name="Larsson T."/>
            <person name="Lv J."/>
            <person name="Arendt D."/>
            <person name="Savage R."/>
            <person name="Osoegawa K."/>
            <person name="de Jong P."/>
            <person name="Grimwood J."/>
            <person name="Chapman J.A."/>
            <person name="Shapiro H."/>
            <person name="Aerts A."/>
            <person name="Otillar R.P."/>
            <person name="Terry A.Y."/>
            <person name="Boore J.L."/>
            <person name="Grigoriev I.V."/>
            <person name="Lindberg D.R."/>
            <person name="Seaver E.C."/>
            <person name="Weisblat D.A."/>
            <person name="Putnam N.H."/>
            <person name="Rokhsar D.S."/>
        </authorList>
    </citation>
    <scope>NUCLEOTIDE SEQUENCE</scope>
    <source>
        <strain evidence="12 14">I ESC-2004</strain>
    </source>
</reference>
<reference evidence="13" key="3">
    <citation type="submission" date="2015-06" db="UniProtKB">
        <authorList>
            <consortium name="EnsemblMetazoa"/>
        </authorList>
    </citation>
    <scope>IDENTIFICATION</scope>
</reference>
<evidence type="ECO:0000256" key="3">
    <source>
        <dbReference type="ARBA" id="ARBA00022692"/>
    </source>
</evidence>
<feature type="transmembrane region" description="Helical" evidence="10">
    <location>
        <begin position="106"/>
        <end position="129"/>
    </location>
</feature>
<dbReference type="Gene3D" id="1.20.1070.10">
    <property type="entry name" value="Rhodopsin 7-helix transmembrane proteins"/>
    <property type="match status" value="1"/>
</dbReference>
<feature type="transmembrane region" description="Helical" evidence="10">
    <location>
        <begin position="150"/>
        <end position="169"/>
    </location>
</feature>
<keyword evidence="5 9" id="KW-0297">G-protein coupled receptor</keyword>
<organism evidence="12">
    <name type="scientific">Capitella teleta</name>
    <name type="common">Polychaete worm</name>
    <dbReference type="NCBI Taxonomy" id="283909"/>
    <lineage>
        <taxon>Eukaryota</taxon>
        <taxon>Metazoa</taxon>
        <taxon>Spiralia</taxon>
        <taxon>Lophotrochozoa</taxon>
        <taxon>Annelida</taxon>
        <taxon>Polychaeta</taxon>
        <taxon>Sedentaria</taxon>
        <taxon>Scolecida</taxon>
        <taxon>Capitellidae</taxon>
        <taxon>Capitella</taxon>
    </lineage>
</organism>
<keyword evidence="4 10" id="KW-1133">Transmembrane helix</keyword>
<reference evidence="14" key="1">
    <citation type="submission" date="2012-12" db="EMBL/GenBank/DDBJ databases">
        <authorList>
            <person name="Hellsten U."/>
            <person name="Grimwood J."/>
            <person name="Chapman J.A."/>
            <person name="Shapiro H."/>
            <person name="Aerts A."/>
            <person name="Otillar R.P."/>
            <person name="Terry A.Y."/>
            <person name="Boore J.L."/>
            <person name="Simakov O."/>
            <person name="Marletaz F."/>
            <person name="Cho S.-J."/>
            <person name="Edsinger-Gonzales E."/>
            <person name="Havlak P."/>
            <person name="Kuo D.-H."/>
            <person name="Larsson T."/>
            <person name="Lv J."/>
            <person name="Arendt D."/>
            <person name="Savage R."/>
            <person name="Osoegawa K."/>
            <person name="de Jong P."/>
            <person name="Lindberg D.R."/>
            <person name="Seaver E.C."/>
            <person name="Weisblat D.A."/>
            <person name="Putnam N.H."/>
            <person name="Grigoriev I.V."/>
            <person name="Rokhsar D.S."/>
        </authorList>
    </citation>
    <scope>NUCLEOTIDE SEQUENCE</scope>
    <source>
        <strain evidence="14">I ESC-2004</strain>
    </source>
</reference>
<comment type="similarity">
    <text evidence="9">Belongs to the G-protein coupled receptor 1 family.</text>
</comment>
<feature type="transmembrane region" description="Helical" evidence="10">
    <location>
        <begin position="285"/>
        <end position="306"/>
    </location>
</feature>
<keyword evidence="7 9" id="KW-0675">Receptor</keyword>
<dbReference type="InterPro" id="IPR050569">
    <property type="entry name" value="TAAR"/>
</dbReference>
<keyword evidence="3 9" id="KW-0812">Transmembrane</keyword>
<evidence type="ECO:0000256" key="6">
    <source>
        <dbReference type="ARBA" id="ARBA00023136"/>
    </source>
</evidence>
<evidence type="ECO:0000256" key="1">
    <source>
        <dbReference type="ARBA" id="ARBA00004651"/>
    </source>
</evidence>
<dbReference type="PROSITE" id="PS00237">
    <property type="entry name" value="G_PROTEIN_RECEP_F1_1"/>
    <property type="match status" value="1"/>
</dbReference>
<evidence type="ECO:0000256" key="9">
    <source>
        <dbReference type="RuleBase" id="RU000688"/>
    </source>
</evidence>
<evidence type="ECO:0000256" key="7">
    <source>
        <dbReference type="ARBA" id="ARBA00023170"/>
    </source>
</evidence>
<accession>R7U2B6</accession>
<sequence length="331" mass="37180">MASTEAYTIDASTSDIPEIESNAYSLEYRVITTILFVCCMAFLIFANGLVILSYALKKVPRTLSYYYLSMLAGVDMSIGFAMPFNIVSSASVQLSSSTTYCLMETLFTMCAITGSSFTMLSLTIDRYMALSSPLLYVAEMTQRRYIERTLLVWFVPITVFFILPLCWHNELDETPVKTCFTLYILKREYTAYITLPIAFCNVIGVAFTYIPIISIALRQSRSIHASQPERDSEQSRKMRSHVKMVKTTSMVLVPYYAAWIPWCIFASGVVYSQDSYANPGLFFTAAQYATFGVLVNSGINPFVFAARMPVYKAAFKSLLRCKTGIEPATCT</sequence>
<dbReference type="PRINTS" id="PR00237">
    <property type="entry name" value="GPCRRHODOPSN"/>
</dbReference>
<gene>
    <name evidence="12" type="ORF">CAPTEDRAFT_200653</name>
</gene>
<dbReference type="GO" id="GO:0005886">
    <property type="term" value="C:plasma membrane"/>
    <property type="evidence" value="ECO:0007669"/>
    <property type="project" value="UniProtKB-SubCell"/>
</dbReference>
<evidence type="ECO:0000259" key="11">
    <source>
        <dbReference type="PROSITE" id="PS50262"/>
    </source>
</evidence>
<feature type="transmembrane region" description="Helical" evidence="10">
    <location>
        <begin position="30"/>
        <end position="52"/>
    </location>
</feature>
<dbReference type="InterPro" id="IPR017452">
    <property type="entry name" value="GPCR_Rhodpsn_7TM"/>
</dbReference>
<feature type="domain" description="G-protein coupled receptors family 1 profile" evidence="11">
    <location>
        <begin position="46"/>
        <end position="304"/>
    </location>
</feature>
<dbReference type="GO" id="GO:0004930">
    <property type="term" value="F:G protein-coupled receptor activity"/>
    <property type="evidence" value="ECO:0007669"/>
    <property type="project" value="UniProtKB-KW"/>
</dbReference>
<protein>
    <recommendedName>
        <fullName evidence="11">G-protein coupled receptors family 1 profile domain-containing protein</fullName>
    </recommendedName>
</protein>
<dbReference type="PANTHER" id="PTHR24249">
    <property type="entry name" value="HISTAMINE RECEPTOR-RELATED G-PROTEIN COUPLED RECEPTOR"/>
    <property type="match status" value="1"/>
</dbReference>
<name>R7U2B6_CAPTE</name>
<evidence type="ECO:0000256" key="10">
    <source>
        <dbReference type="SAM" id="Phobius"/>
    </source>
</evidence>
<dbReference type="InterPro" id="IPR000276">
    <property type="entry name" value="GPCR_Rhodpsn"/>
</dbReference>
<keyword evidence="6 10" id="KW-0472">Membrane</keyword>
<keyword evidence="14" id="KW-1185">Reference proteome</keyword>
<dbReference type="SUPFAM" id="SSF81321">
    <property type="entry name" value="Family A G protein-coupled receptor-like"/>
    <property type="match status" value="1"/>
</dbReference>
<keyword evidence="8 9" id="KW-0807">Transducer</keyword>
<dbReference type="HOGENOM" id="CLU_055888_0_0_1"/>
<evidence type="ECO:0000313" key="14">
    <source>
        <dbReference type="Proteomes" id="UP000014760"/>
    </source>
</evidence>
<dbReference type="Pfam" id="PF00001">
    <property type="entry name" value="7tm_1"/>
    <property type="match status" value="1"/>
</dbReference>
<dbReference type="EMBL" id="KB306106">
    <property type="protein sequence ID" value="ELU00150.1"/>
    <property type="molecule type" value="Genomic_DNA"/>
</dbReference>
<dbReference type="Proteomes" id="UP000014760">
    <property type="component" value="Unassembled WGS sequence"/>
</dbReference>
<feature type="transmembrane region" description="Helical" evidence="10">
    <location>
        <begin position="64"/>
        <end position="86"/>
    </location>
</feature>
<evidence type="ECO:0000313" key="12">
    <source>
        <dbReference type="EMBL" id="ELU00150.1"/>
    </source>
</evidence>
<comment type="subcellular location">
    <subcellularLocation>
        <location evidence="1">Cell membrane</location>
        <topology evidence="1">Multi-pass membrane protein</topology>
    </subcellularLocation>
</comment>
<dbReference type="PROSITE" id="PS50262">
    <property type="entry name" value="G_PROTEIN_RECEP_F1_2"/>
    <property type="match status" value="1"/>
</dbReference>
<dbReference type="CDD" id="cd00637">
    <property type="entry name" value="7tm_classA_rhodopsin-like"/>
    <property type="match status" value="1"/>
</dbReference>
<evidence type="ECO:0000313" key="13">
    <source>
        <dbReference type="EnsemblMetazoa" id="CapteP200653"/>
    </source>
</evidence>
<feature type="transmembrane region" description="Helical" evidence="10">
    <location>
        <begin position="253"/>
        <end position="273"/>
    </location>
</feature>
<dbReference type="EnsemblMetazoa" id="CapteT200653">
    <property type="protein sequence ID" value="CapteP200653"/>
    <property type="gene ID" value="CapteG200653"/>
</dbReference>
<dbReference type="OrthoDB" id="10036964at2759"/>
<keyword evidence="2" id="KW-1003">Cell membrane</keyword>
<dbReference type="EMBL" id="AMQN01009740">
    <property type="status" value="NOT_ANNOTATED_CDS"/>
    <property type="molecule type" value="Genomic_DNA"/>
</dbReference>
<dbReference type="OMA" id="FMILAIH"/>
<dbReference type="STRING" id="283909.R7U2B6"/>
<evidence type="ECO:0000256" key="2">
    <source>
        <dbReference type="ARBA" id="ARBA00022475"/>
    </source>
</evidence>
<evidence type="ECO:0000256" key="8">
    <source>
        <dbReference type="ARBA" id="ARBA00023224"/>
    </source>
</evidence>
<proteinExistence type="inferred from homology"/>
<evidence type="ECO:0000256" key="5">
    <source>
        <dbReference type="ARBA" id="ARBA00023040"/>
    </source>
</evidence>
<dbReference type="AlphaFoldDB" id="R7U2B6"/>
<evidence type="ECO:0000256" key="4">
    <source>
        <dbReference type="ARBA" id="ARBA00022989"/>
    </source>
</evidence>